<gene>
    <name evidence="1" type="ORF">AB0E61_18320</name>
</gene>
<organism evidence="1 2">
    <name type="scientific">Streptomyces catenulae</name>
    <dbReference type="NCBI Taxonomy" id="66875"/>
    <lineage>
        <taxon>Bacteria</taxon>
        <taxon>Bacillati</taxon>
        <taxon>Actinomycetota</taxon>
        <taxon>Actinomycetes</taxon>
        <taxon>Kitasatosporales</taxon>
        <taxon>Streptomycetaceae</taxon>
        <taxon>Streptomyces</taxon>
    </lineage>
</organism>
<sequence>MHAAPTSADLAQLRRRRPYPAVSVLLPTHRREPDNAQDPVLLRNMLAEAKEGLQDDPDVSRERRIEVIEQLGRAASEIDLTHAGEGLVLFAAPGEHQVWSLGRTVPARVVLSDTFLTRNLVAARAAAHPFWVLALSADRVSLWSGTTDRLTEVHRGGFPLTRSLVDPDPEDQLQVGDVPSTFRDEHTRKFLRDADTALAAVVKASPRPLYVVGETAALSLFEEAGTVVRGGNGTRVTVTQVPHTGLAAGPPDALRQAIRPYAEKQAAAEVAEVLAELDRARGRRTFAAGVDEIRQNAEEGRVALLAVEENYRETVRDTGEHLLPTEPGTPDSVDDIVDTIVERSLDTGADVRFVPDGVLAEVGGIAGTLRY</sequence>
<name>A0ABV2Z337_9ACTN</name>
<comment type="caution">
    <text evidence="1">The sequence shown here is derived from an EMBL/GenBank/DDBJ whole genome shotgun (WGS) entry which is preliminary data.</text>
</comment>
<dbReference type="InterPro" id="IPR029064">
    <property type="entry name" value="Ribosomal_eL30-like_sf"/>
</dbReference>
<reference evidence="1 2" key="1">
    <citation type="submission" date="2024-06" db="EMBL/GenBank/DDBJ databases">
        <title>The Natural Products Discovery Center: Release of the First 8490 Sequenced Strains for Exploring Actinobacteria Biosynthetic Diversity.</title>
        <authorList>
            <person name="Kalkreuter E."/>
            <person name="Kautsar S.A."/>
            <person name="Yang D."/>
            <person name="Bader C.D."/>
            <person name="Teijaro C.N."/>
            <person name="Fluegel L."/>
            <person name="Davis C.M."/>
            <person name="Simpson J.R."/>
            <person name="Lauterbach L."/>
            <person name="Steele A.D."/>
            <person name="Gui C."/>
            <person name="Meng S."/>
            <person name="Li G."/>
            <person name="Viehrig K."/>
            <person name="Ye F."/>
            <person name="Su P."/>
            <person name="Kiefer A.F."/>
            <person name="Nichols A."/>
            <person name="Cepeda A.J."/>
            <person name="Yan W."/>
            <person name="Fan B."/>
            <person name="Jiang Y."/>
            <person name="Adhikari A."/>
            <person name="Zheng C.-J."/>
            <person name="Schuster L."/>
            <person name="Cowan T.M."/>
            <person name="Smanski M.J."/>
            <person name="Chevrette M.G."/>
            <person name="De Carvalho L.P.S."/>
            <person name="Shen B."/>
        </authorList>
    </citation>
    <scope>NUCLEOTIDE SEQUENCE [LARGE SCALE GENOMIC DNA]</scope>
    <source>
        <strain evidence="1 2">NPDC033039</strain>
    </source>
</reference>
<keyword evidence="2" id="KW-1185">Reference proteome</keyword>
<dbReference type="Pfam" id="PF18845">
    <property type="entry name" value="baeRF_family3"/>
    <property type="match status" value="1"/>
</dbReference>
<dbReference type="RefSeq" id="WP_030286377.1">
    <property type="nucleotide sequence ID" value="NZ_JBEZVI010000014.1"/>
</dbReference>
<evidence type="ECO:0000313" key="1">
    <source>
        <dbReference type="EMBL" id="MEU3712036.1"/>
    </source>
</evidence>
<dbReference type="EMBL" id="JBEZVI010000014">
    <property type="protein sequence ID" value="MEU3712036.1"/>
    <property type="molecule type" value="Genomic_DNA"/>
</dbReference>
<proteinExistence type="predicted"/>
<dbReference type="Gene3D" id="3.30.1330.30">
    <property type="match status" value="1"/>
</dbReference>
<dbReference type="Proteomes" id="UP001550853">
    <property type="component" value="Unassembled WGS sequence"/>
</dbReference>
<evidence type="ECO:0000313" key="2">
    <source>
        <dbReference type="Proteomes" id="UP001550853"/>
    </source>
</evidence>
<dbReference type="InterPro" id="IPR041289">
    <property type="entry name" value="Bact_RF_family3"/>
</dbReference>
<accession>A0ABV2Z337</accession>
<protein>
    <submittedName>
        <fullName evidence="1">Chemotaxis protein</fullName>
    </submittedName>
</protein>
<dbReference type="SUPFAM" id="SSF55315">
    <property type="entry name" value="L30e-like"/>
    <property type="match status" value="1"/>
</dbReference>